<dbReference type="InterPro" id="IPR012337">
    <property type="entry name" value="RNaseH-like_sf"/>
</dbReference>
<dbReference type="AlphaFoldDB" id="A0AAU9ULY1"/>
<dbReference type="InterPro" id="IPR036397">
    <property type="entry name" value="RNaseH_sf"/>
</dbReference>
<dbReference type="GO" id="GO:0003964">
    <property type="term" value="F:RNA-directed DNA polymerase activity"/>
    <property type="evidence" value="ECO:0007669"/>
    <property type="project" value="UniProtKB-EC"/>
</dbReference>
<dbReference type="Gene3D" id="3.30.420.10">
    <property type="entry name" value="Ribonuclease H-like superfamily/Ribonuclease H"/>
    <property type="match status" value="1"/>
</dbReference>
<dbReference type="PANTHER" id="PTHR37984">
    <property type="entry name" value="PROTEIN CBG26694"/>
    <property type="match status" value="1"/>
</dbReference>
<reference evidence="3" key="1">
    <citation type="submission" date="2022-03" db="EMBL/GenBank/DDBJ databases">
        <authorList>
            <person name="Tunstrom K."/>
        </authorList>
    </citation>
    <scope>NUCLEOTIDE SEQUENCE</scope>
</reference>
<dbReference type="GO" id="GO:0003676">
    <property type="term" value="F:nucleic acid binding"/>
    <property type="evidence" value="ECO:0007669"/>
    <property type="project" value="InterPro"/>
</dbReference>
<gene>
    <name evidence="3" type="ORF">EEDITHA_LOCUS14648</name>
</gene>
<dbReference type="EMBL" id="CAKOGL010000022">
    <property type="protein sequence ID" value="CAH2099704.1"/>
    <property type="molecule type" value="Genomic_DNA"/>
</dbReference>
<protein>
    <recommendedName>
        <fullName evidence="1">RNA-directed DNA polymerase</fullName>
        <ecNumber evidence="1">2.7.7.49</ecNumber>
    </recommendedName>
</protein>
<evidence type="ECO:0000259" key="2">
    <source>
        <dbReference type="PROSITE" id="PS50994"/>
    </source>
</evidence>
<feature type="domain" description="Integrase catalytic" evidence="2">
    <location>
        <begin position="132"/>
        <end position="238"/>
    </location>
</feature>
<dbReference type="PROSITE" id="PS50994">
    <property type="entry name" value="INTEGRASE"/>
    <property type="match status" value="1"/>
</dbReference>
<dbReference type="Gene3D" id="1.10.340.70">
    <property type="match status" value="1"/>
</dbReference>
<dbReference type="InterPro" id="IPR001584">
    <property type="entry name" value="Integrase_cat-core"/>
</dbReference>
<evidence type="ECO:0000313" key="4">
    <source>
        <dbReference type="Proteomes" id="UP001153954"/>
    </source>
</evidence>
<dbReference type="InterPro" id="IPR050951">
    <property type="entry name" value="Retrovirus_Pol_polyprotein"/>
</dbReference>
<dbReference type="Pfam" id="PF17921">
    <property type="entry name" value="Integrase_H2C2"/>
    <property type="match status" value="1"/>
</dbReference>
<name>A0AAU9ULY1_EUPED</name>
<proteinExistence type="predicted"/>
<dbReference type="Proteomes" id="UP001153954">
    <property type="component" value="Unassembled WGS sequence"/>
</dbReference>
<evidence type="ECO:0000256" key="1">
    <source>
        <dbReference type="ARBA" id="ARBA00012493"/>
    </source>
</evidence>
<keyword evidence="4" id="KW-1185">Reference proteome</keyword>
<dbReference type="GO" id="GO:0015074">
    <property type="term" value="P:DNA integration"/>
    <property type="evidence" value="ECO:0007669"/>
    <property type="project" value="InterPro"/>
</dbReference>
<organism evidence="3 4">
    <name type="scientific">Euphydryas editha</name>
    <name type="common">Edith's checkerspot</name>
    <dbReference type="NCBI Taxonomy" id="104508"/>
    <lineage>
        <taxon>Eukaryota</taxon>
        <taxon>Metazoa</taxon>
        <taxon>Ecdysozoa</taxon>
        <taxon>Arthropoda</taxon>
        <taxon>Hexapoda</taxon>
        <taxon>Insecta</taxon>
        <taxon>Pterygota</taxon>
        <taxon>Neoptera</taxon>
        <taxon>Endopterygota</taxon>
        <taxon>Lepidoptera</taxon>
        <taxon>Glossata</taxon>
        <taxon>Ditrysia</taxon>
        <taxon>Papilionoidea</taxon>
        <taxon>Nymphalidae</taxon>
        <taxon>Nymphalinae</taxon>
        <taxon>Euphydryas</taxon>
    </lineage>
</organism>
<dbReference type="InterPro" id="IPR041588">
    <property type="entry name" value="Integrase_H2C2"/>
</dbReference>
<dbReference type="EC" id="2.7.7.49" evidence="1"/>
<sequence length="238" mass="27999">MMTHADYLSRNPPAVYVKHIKKPLNWAQVAQAADDETRELLQKLSEGQLDPRRYEYRNSLLYYRYTPVGEDPKLLCYIPKGHRLSLLRVFHDEHGHIVADKTLDLIRKHFWFPGLRQFVVKAPKQSFTSWTKPDIPFSHVHVSMCWVPLPESKDHKFVFVLVDSFTKFCLLYSMYRQDTNKLKRVIDNAISLFGVPKLIICDRRRMFEAFIFTSWISALGCEIHYITSEMHHSNGQAE</sequence>
<evidence type="ECO:0000313" key="3">
    <source>
        <dbReference type="EMBL" id="CAH2099704.1"/>
    </source>
</evidence>
<accession>A0AAU9ULY1</accession>
<comment type="caution">
    <text evidence="3">The sequence shown here is derived from an EMBL/GenBank/DDBJ whole genome shotgun (WGS) entry which is preliminary data.</text>
</comment>
<dbReference type="Pfam" id="PF00665">
    <property type="entry name" value="rve"/>
    <property type="match status" value="1"/>
</dbReference>
<dbReference type="PANTHER" id="PTHR37984:SF5">
    <property type="entry name" value="PROTEIN NYNRIN-LIKE"/>
    <property type="match status" value="1"/>
</dbReference>
<dbReference type="SUPFAM" id="SSF53098">
    <property type="entry name" value="Ribonuclease H-like"/>
    <property type="match status" value="1"/>
</dbReference>